<gene>
    <name evidence="1" type="ORF">C8F04DRAFT_1115208</name>
</gene>
<comment type="caution">
    <text evidence="1">The sequence shown here is derived from an EMBL/GenBank/DDBJ whole genome shotgun (WGS) entry which is preliminary data.</text>
</comment>
<dbReference type="Proteomes" id="UP001218188">
    <property type="component" value="Unassembled WGS sequence"/>
</dbReference>
<reference evidence="1" key="1">
    <citation type="submission" date="2023-03" db="EMBL/GenBank/DDBJ databases">
        <title>Massive genome expansion in bonnet fungi (Mycena s.s.) driven by repeated elements and novel gene families across ecological guilds.</title>
        <authorList>
            <consortium name="Lawrence Berkeley National Laboratory"/>
            <person name="Harder C.B."/>
            <person name="Miyauchi S."/>
            <person name="Viragh M."/>
            <person name="Kuo A."/>
            <person name="Thoen E."/>
            <person name="Andreopoulos B."/>
            <person name="Lu D."/>
            <person name="Skrede I."/>
            <person name="Drula E."/>
            <person name="Henrissat B."/>
            <person name="Morin E."/>
            <person name="Kohler A."/>
            <person name="Barry K."/>
            <person name="LaButti K."/>
            <person name="Morin E."/>
            <person name="Salamov A."/>
            <person name="Lipzen A."/>
            <person name="Mereny Z."/>
            <person name="Hegedus B."/>
            <person name="Baldrian P."/>
            <person name="Stursova M."/>
            <person name="Weitz H."/>
            <person name="Taylor A."/>
            <person name="Grigoriev I.V."/>
            <person name="Nagy L.G."/>
            <person name="Martin F."/>
            <person name="Kauserud H."/>
        </authorList>
    </citation>
    <scope>NUCLEOTIDE SEQUENCE</scope>
    <source>
        <strain evidence="1">CBHHK200</strain>
    </source>
</reference>
<proteinExistence type="predicted"/>
<accession>A0AAD6X2R6</accession>
<name>A0AAD6X2R6_9AGAR</name>
<evidence type="ECO:0000313" key="2">
    <source>
        <dbReference type="Proteomes" id="UP001218188"/>
    </source>
</evidence>
<sequence>MKRGFLKNSKAVKTSTGAVAGVIHTKLFLICLFVRSVQSLLFLLPSPHWTKPYHQRAFLSARLPKLMSPCQKATTSLH</sequence>
<organism evidence="1 2">
    <name type="scientific">Mycena alexandri</name>
    <dbReference type="NCBI Taxonomy" id="1745969"/>
    <lineage>
        <taxon>Eukaryota</taxon>
        <taxon>Fungi</taxon>
        <taxon>Dikarya</taxon>
        <taxon>Basidiomycota</taxon>
        <taxon>Agaricomycotina</taxon>
        <taxon>Agaricomycetes</taxon>
        <taxon>Agaricomycetidae</taxon>
        <taxon>Agaricales</taxon>
        <taxon>Marasmiineae</taxon>
        <taxon>Mycenaceae</taxon>
        <taxon>Mycena</taxon>
    </lineage>
</organism>
<protein>
    <submittedName>
        <fullName evidence="1">Uncharacterized protein</fullName>
    </submittedName>
</protein>
<keyword evidence="2" id="KW-1185">Reference proteome</keyword>
<dbReference type="AlphaFoldDB" id="A0AAD6X2R6"/>
<dbReference type="EMBL" id="JARJCM010000095">
    <property type="protein sequence ID" value="KAJ7030054.1"/>
    <property type="molecule type" value="Genomic_DNA"/>
</dbReference>
<evidence type="ECO:0000313" key="1">
    <source>
        <dbReference type="EMBL" id="KAJ7030054.1"/>
    </source>
</evidence>